<evidence type="ECO:0008006" key="3">
    <source>
        <dbReference type="Google" id="ProtNLM"/>
    </source>
</evidence>
<dbReference type="Proteomes" id="UP001169760">
    <property type="component" value="Unassembled WGS sequence"/>
</dbReference>
<dbReference type="AlphaFoldDB" id="A0AAW7XDA5"/>
<organism evidence="1 2">
    <name type="scientific">Saccharophagus degradans</name>
    <dbReference type="NCBI Taxonomy" id="86304"/>
    <lineage>
        <taxon>Bacteria</taxon>
        <taxon>Pseudomonadati</taxon>
        <taxon>Pseudomonadota</taxon>
        <taxon>Gammaproteobacteria</taxon>
        <taxon>Cellvibrionales</taxon>
        <taxon>Cellvibrionaceae</taxon>
        <taxon>Saccharophagus</taxon>
    </lineage>
</organism>
<protein>
    <recommendedName>
        <fullName evidence="3">DUF481 domain-containing protein</fullName>
    </recommendedName>
</protein>
<comment type="caution">
    <text evidence="1">The sequence shown here is derived from an EMBL/GenBank/DDBJ whole genome shotgun (WGS) entry which is preliminary data.</text>
</comment>
<evidence type="ECO:0000313" key="1">
    <source>
        <dbReference type="EMBL" id="MDO6424981.1"/>
    </source>
</evidence>
<proteinExistence type="predicted"/>
<gene>
    <name evidence="1" type="ORF">Q4521_21035</name>
</gene>
<reference evidence="1" key="1">
    <citation type="submission" date="2023-07" db="EMBL/GenBank/DDBJ databases">
        <title>Genome content predicts the carbon catabolic preferences of heterotrophic bacteria.</title>
        <authorList>
            <person name="Gralka M."/>
        </authorList>
    </citation>
    <scope>NUCLEOTIDE SEQUENCE</scope>
    <source>
        <strain evidence="1">I3M17_2</strain>
    </source>
</reference>
<sequence>DGSAFGVDQGETSRFELGANVSAYYKTNIVQNVSIQNTLNLYANYLENLGNVDIDYTLSIAMKINSFLSANIIAQAIYDDNAIAKVQVREVFGLGFNYKF</sequence>
<accession>A0AAW7XDA5</accession>
<feature type="non-terminal residue" evidence="1">
    <location>
        <position position="1"/>
    </location>
</feature>
<evidence type="ECO:0000313" key="2">
    <source>
        <dbReference type="Proteomes" id="UP001169760"/>
    </source>
</evidence>
<name>A0AAW7XDA5_9GAMM</name>
<dbReference type="EMBL" id="JAUOPB010000098">
    <property type="protein sequence ID" value="MDO6424981.1"/>
    <property type="molecule type" value="Genomic_DNA"/>
</dbReference>